<comment type="caution">
    <text evidence="1">The sequence shown here is derived from an EMBL/GenBank/DDBJ whole genome shotgun (WGS) entry which is preliminary data.</text>
</comment>
<dbReference type="EMBL" id="PPEA01000550">
    <property type="protein sequence ID" value="PQM46071.1"/>
    <property type="molecule type" value="Genomic_DNA"/>
</dbReference>
<evidence type="ECO:0000313" key="1">
    <source>
        <dbReference type="EMBL" id="PQM46071.1"/>
    </source>
</evidence>
<organism evidence="1 2">
    <name type="scientific">Mycobacterium talmoniae</name>
    <dbReference type="NCBI Taxonomy" id="1858794"/>
    <lineage>
        <taxon>Bacteria</taxon>
        <taxon>Bacillati</taxon>
        <taxon>Actinomycetota</taxon>
        <taxon>Actinomycetes</taxon>
        <taxon>Mycobacteriales</taxon>
        <taxon>Mycobacteriaceae</taxon>
        <taxon>Mycobacterium</taxon>
    </lineage>
</organism>
<dbReference type="AlphaFoldDB" id="A0A2S8BHA7"/>
<name>A0A2S8BHA7_9MYCO</name>
<evidence type="ECO:0000313" key="2">
    <source>
        <dbReference type="Proteomes" id="UP000238296"/>
    </source>
</evidence>
<dbReference type="Proteomes" id="UP000238296">
    <property type="component" value="Unassembled WGS sequence"/>
</dbReference>
<sequence>MEMVLWKITVGSLLGSSSGMWAPLPMAAPRCPSPGSTSCTEDTANTLDGTTRAVTVAGMSLAYWGLRSMYT</sequence>
<accession>A0A2S8BHA7</accession>
<proteinExistence type="predicted"/>
<protein>
    <submittedName>
        <fullName evidence="1">Uncharacterized protein</fullName>
    </submittedName>
</protein>
<reference evidence="1 2" key="1">
    <citation type="journal article" date="2017" name="Int. J. Syst. Evol. Microbiol.">
        <title>Mycobacterium talmoniae sp. nov., a slowly growing mycobacterium isolated from human respiratory samples.</title>
        <authorList>
            <person name="Davidson R.M."/>
            <person name="DeGroote M.A."/>
            <person name="Marola J.L."/>
            <person name="Buss S."/>
            <person name="Jones V."/>
            <person name="McNeil M.R."/>
            <person name="Freifeld A.G."/>
            <person name="Elaine Epperson L."/>
            <person name="Hasan N.A."/>
            <person name="Jackson M."/>
            <person name="Iwen P.C."/>
            <person name="Salfinger M."/>
            <person name="Strong M."/>
        </authorList>
    </citation>
    <scope>NUCLEOTIDE SEQUENCE [LARGE SCALE GENOMIC DNA]</scope>
    <source>
        <strain evidence="1 2">ATCC BAA-2683</strain>
    </source>
</reference>
<gene>
    <name evidence="1" type="ORF">C1Y40_03779</name>
</gene>